<dbReference type="EMBL" id="VDUW01000002">
    <property type="protein sequence ID" value="TXL66476.1"/>
    <property type="molecule type" value="Genomic_DNA"/>
</dbReference>
<dbReference type="AlphaFoldDB" id="A0A5C8NZQ8"/>
<comment type="caution">
    <text evidence="1">The sequence shown here is derived from an EMBL/GenBank/DDBJ whole genome shotgun (WGS) entry which is preliminary data.</text>
</comment>
<name>A0A5C8NZQ8_9BACI</name>
<dbReference type="RefSeq" id="WP_147665876.1">
    <property type="nucleotide sequence ID" value="NZ_VDUW01000002.1"/>
</dbReference>
<evidence type="ECO:0000313" key="2">
    <source>
        <dbReference type="Proteomes" id="UP000321574"/>
    </source>
</evidence>
<accession>A0A5C8NZQ8</accession>
<proteinExistence type="predicted"/>
<gene>
    <name evidence="1" type="ORF">FHP05_03575</name>
</gene>
<reference evidence="1 2" key="1">
    <citation type="submission" date="2019-06" db="EMBL/GenBank/DDBJ databases">
        <title>Cerasibacillus sp. nov., isolated from maize field.</title>
        <authorList>
            <person name="Lin S.-Y."/>
            <person name="Tsai C.-F."/>
            <person name="Young C.-C."/>
        </authorList>
    </citation>
    <scope>NUCLEOTIDE SEQUENCE [LARGE SCALE GENOMIC DNA]</scope>
    <source>
        <strain evidence="1 2">CC-CFT480</strain>
    </source>
</reference>
<protein>
    <submittedName>
        <fullName evidence="1">Uncharacterized protein</fullName>
    </submittedName>
</protein>
<organism evidence="1 2">
    <name type="scientific">Cerasibacillus terrae</name>
    <dbReference type="NCBI Taxonomy" id="2498845"/>
    <lineage>
        <taxon>Bacteria</taxon>
        <taxon>Bacillati</taxon>
        <taxon>Bacillota</taxon>
        <taxon>Bacilli</taxon>
        <taxon>Bacillales</taxon>
        <taxon>Bacillaceae</taxon>
        <taxon>Cerasibacillus</taxon>
    </lineage>
</organism>
<dbReference type="OrthoDB" id="2937157at2"/>
<dbReference type="Proteomes" id="UP000321574">
    <property type="component" value="Unassembled WGS sequence"/>
</dbReference>
<evidence type="ECO:0000313" key="1">
    <source>
        <dbReference type="EMBL" id="TXL66476.1"/>
    </source>
</evidence>
<keyword evidence="2" id="KW-1185">Reference proteome</keyword>
<sequence length="67" mass="7816">MKGTAILLNEDQTVTCLEDVDHSLYMEMKQQEGCAQFECTIDNKEINFVNVESVLWCDDQVDWDYGY</sequence>